<evidence type="ECO:0000313" key="8">
    <source>
        <dbReference type="Proteomes" id="UP000008834"/>
    </source>
</evidence>
<evidence type="ECO:0000256" key="4">
    <source>
        <dbReference type="ARBA" id="ARBA00022993"/>
    </source>
</evidence>
<dbReference type="PANTHER" id="PTHR10695">
    <property type="entry name" value="DEPHOSPHO-COA KINASE-RELATED"/>
    <property type="match status" value="1"/>
</dbReference>
<comment type="subcellular location">
    <subcellularLocation>
        <location evidence="5">Cytoplasm</location>
    </subcellularLocation>
</comment>
<dbReference type="PROSITE" id="PS51219">
    <property type="entry name" value="DPCK"/>
    <property type="match status" value="1"/>
</dbReference>
<dbReference type="HAMAP" id="MF_00376">
    <property type="entry name" value="Dephospho_CoA_kinase"/>
    <property type="match status" value="1"/>
</dbReference>
<evidence type="ECO:0000256" key="5">
    <source>
        <dbReference type="HAMAP-Rule" id="MF_00376"/>
    </source>
</evidence>
<comment type="pathway">
    <text evidence="5">Cofactor biosynthesis; coenzyme A biosynthesis; CoA from (R)-pantothenate: step 5/5.</text>
</comment>
<dbReference type="GeneID" id="71843365"/>
<keyword evidence="5" id="KW-0963">Cytoplasm</keyword>
<dbReference type="InterPro" id="IPR027417">
    <property type="entry name" value="P-loop_NTPase"/>
</dbReference>
<gene>
    <name evidence="5" type="primary">coaE</name>
    <name evidence="7" type="ordered locus">BH0547</name>
</gene>
<dbReference type="PANTHER" id="PTHR10695:SF46">
    <property type="entry name" value="BIFUNCTIONAL COENZYME A SYNTHASE-RELATED"/>
    <property type="match status" value="1"/>
</dbReference>
<evidence type="ECO:0000256" key="3">
    <source>
        <dbReference type="ARBA" id="ARBA00022840"/>
    </source>
</evidence>
<dbReference type="Gene3D" id="3.40.50.300">
    <property type="entry name" value="P-loop containing nucleotide triphosphate hydrolases"/>
    <property type="match status" value="1"/>
</dbReference>
<dbReference type="GO" id="GO:0015937">
    <property type="term" value="P:coenzyme A biosynthetic process"/>
    <property type="evidence" value="ECO:0007669"/>
    <property type="project" value="UniProtKB-UniRule"/>
</dbReference>
<comment type="catalytic activity">
    <reaction evidence="5">
        <text>3'-dephospho-CoA + ATP = ADP + CoA + H(+)</text>
        <dbReference type="Rhea" id="RHEA:18245"/>
        <dbReference type="ChEBI" id="CHEBI:15378"/>
        <dbReference type="ChEBI" id="CHEBI:30616"/>
        <dbReference type="ChEBI" id="CHEBI:57287"/>
        <dbReference type="ChEBI" id="CHEBI:57328"/>
        <dbReference type="ChEBI" id="CHEBI:456216"/>
        <dbReference type="EC" id="2.7.1.24"/>
    </reaction>
</comment>
<dbReference type="RefSeq" id="WP_012422304.1">
    <property type="nucleotide sequence ID" value="NC_010673.1"/>
</dbReference>
<accession>A0AA34R427</accession>
<dbReference type="GO" id="GO:0004140">
    <property type="term" value="F:dephospho-CoA kinase activity"/>
    <property type="evidence" value="ECO:0007669"/>
    <property type="project" value="UniProtKB-UniRule"/>
</dbReference>
<dbReference type="SUPFAM" id="SSF52540">
    <property type="entry name" value="P-loop containing nucleoside triphosphate hydrolases"/>
    <property type="match status" value="1"/>
</dbReference>
<reference evidence="8" key="1">
    <citation type="submission" date="2004-12" db="EMBL/GenBank/DDBJ databases">
        <title>The genome sequence of Borrelia hermsii and Borrelia turicatae: comparative analysis of two agents of endemic N. America relapsing fever.</title>
        <authorList>
            <person name="Porcella S.F."/>
            <person name="Raffel S.J."/>
            <person name="Schrumpf M.E."/>
            <person name="Montgomery B."/>
            <person name="Smith T."/>
            <person name="Schwan T.G."/>
        </authorList>
    </citation>
    <scope>NUCLEOTIDE SEQUENCE [LARGE SCALE GENOMIC DNA]</scope>
    <source>
        <strain evidence="8">HS1 / DAH</strain>
    </source>
</reference>
<dbReference type="AlphaFoldDB" id="A0AA34R427"/>
<dbReference type="EMBL" id="CP000048">
    <property type="protein sequence ID" value="AAX17053.1"/>
    <property type="molecule type" value="Genomic_DNA"/>
</dbReference>
<comment type="similarity">
    <text evidence="1 5">Belongs to the CoaE family.</text>
</comment>
<dbReference type="Proteomes" id="UP000008834">
    <property type="component" value="Chromosome"/>
</dbReference>
<evidence type="ECO:0000256" key="1">
    <source>
        <dbReference type="ARBA" id="ARBA00009018"/>
    </source>
</evidence>
<keyword evidence="3 5" id="KW-0067">ATP-binding</keyword>
<evidence type="ECO:0000256" key="6">
    <source>
        <dbReference type="NCBIfam" id="TIGR00152"/>
    </source>
</evidence>
<name>A0AA34R427_BORHD</name>
<protein>
    <recommendedName>
        <fullName evidence="5 6">Dephospho-CoA kinase</fullName>
        <ecNumber evidence="5 6">2.7.1.24</ecNumber>
    </recommendedName>
    <alternativeName>
        <fullName evidence="5">Dephosphocoenzyme A kinase</fullName>
    </alternativeName>
</protein>
<keyword evidence="5 7" id="KW-0808">Transferase</keyword>
<dbReference type="Pfam" id="PF01121">
    <property type="entry name" value="CoaE"/>
    <property type="match status" value="1"/>
</dbReference>
<dbReference type="GO" id="GO:0005524">
    <property type="term" value="F:ATP binding"/>
    <property type="evidence" value="ECO:0007669"/>
    <property type="project" value="UniProtKB-UniRule"/>
</dbReference>
<sequence length="198" mass="22960">MGRNSSIIGITGRISTGKDTASKIICSRYGFHEINVDKIGHIVLQAKQDRVVKIFGKKILNNKNEIERVKLRNIVFNDREKLEKLEAITHPAIYKEIEQIILKNEFDKIIINAALLFKLNIAKFCGHIFIIKANDEIIKKRLRASRNLDENLVINILKWQDDIFLNKNILNSKIINIINSKSYEHLEKEIRAKMKEVT</sequence>
<dbReference type="EC" id="2.7.1.24" evidence="5 6"/>
<organism evidence="7 8">
    <name type="scientific">Borrelia hermsii (strain HS1 / DAH)</name>
    <dbReference type="NCBI Taxonomy" id="314723"/>
    <lineage>
        <taxon>Bacteria</taxon>
        <taxon>Pseudomonadati</taxon>
        <taxon>Spirochaetota</taxon>
        <taxon>Spirochaetia</taxon>
        <taxon>Spirochaetales</taxon>
        <taxon>Borreliaceae</taxon>
        <taxon>Borrelia</taxon>
    </lineage>
</organism>
<dbReference type="GO" id="GO:0005737">
    <property type="term" value="C:cytoplasm"/>
    <property type="evidence" value="ECO:0007669"/>
    <property type="project" value="UniProtKB-SubCell"/>
</dbReference>
<comment type="function">
    <text evidence="5">Catalyzes the phosphorylation of the 3'-hydroxyl group of dephosphocoenzyme A to form coenzyme A.</text>
</comment>
<dbReference type="KEGG" id="bhr:BH0547"/>
<proteinExistence type="inferred from homology"/>
<keyword evidence="2 5" id="KW-0547">Nucleotide-binding</keyword>
<keyword evidence="4 5" id="KW-0173">Coenzyme A biosynthesis</keyword>
<dbReference type="CDD" id="cd02022">
    <property type="entry name" value="DPCK"/>
    <property type="match status" value="1"/>
</dbReference>
<evidence type="ECO:0000256" key="2">
    <source>
        <dbReference type="ARBA" id="ARBA00022741"/>
    </source>
</evidence>
<dbReference type="NCBIfam" id="TIGR00152">
    <property type="entry name" value="dephospho-CoA kinase"/>
    <property type="match status" value="1"/>
</dbReference>
<feature type="binding site" evidence="5">
    <location>
        <begin position="15"/>
        <end position="20"/>
    </location>
    <ligand>
        <name>ATP</name>
        <dbReference type="ChEBI" id="CHEBI:30616"/>
    </ligand>
</feature>
<keyword evidence="5 7" id="KW-0418">Kinase</keyword>
<evidence type="ECO:0000313" key="7">
    <source>
        <dbReference type="EMBL" id="AAX17053.1"/>
    </source>
</evidence>
<dbReference type="InterPro" id="IPR001977">
    <property type="entry name" value="Depp_CoAkinase"/>
</dbReference>